<dbReference type="EMBL" id="MU004393">
    <property type="protein sequence ID" value="KAF2652805.1"/>
    <property type="molecule type" value="Genomic_DNA"/>
</dbReference>
<dbReference type="InterPro" id="IPR012942">
    <property type="entry name" value="SRR1-like"/>
</dbReference>
<proteinExistence type="predicted"/>
<dbReference type="Pfam" id="PF07985">
    <property type="entry name" value="SRR1"/>
    <property type="match status" value="1"/>
</dbReference>
<reference evidence="2" key="1">
    <citation type="journal article" date="2020" name="Stud. Mycol.">
        <title>101 Dothideomycetes genomes: a test case for predicting lifestyles and emergence of pathogens.</title>
        <authorList>
            <person name="Haridas S."/>
            <person name="Albert R."/>
            <person name="Binder M."/>
            <person name="Bloem J."/>
            <person name="Labutti K."/>
            <person name="Salamov A."/>
            <person name="Andreopoulos B."/>
            <person name="Baker S."/>
            <person name="Barry K."/>
            <person name="Bills G."/>
            <person name="Bluhm B."/>
            <person name="Cannon C."/>
            <person name="Castanera R."/>
            <person name="Culley D."/>
            <person name="Daum C."/>
            <person name="Ezra D."/>
            <person name="Gonzalez J."/>
            <person name="Henrissat B."/>
            <person name="Kuo A."/>
            <person name="Liang C."/>
            <person name="Lipzen A."/>
            <person name="Lutzoni F."/>
            <person name="Magnuson J."/>
            <person name="Mondo S."/>
            <person name="Nolan M."/>
            <person name="Ohm R."/>
            <person name="Pangilinan J."/>
            <person name="Park H.-J."/>
            <person name="Ramirez L."/>
            <person name="Alfaro M."/>
            <person name="Sun H."/>
            <person name="Tritt A."/>
            <person name="Yoshinaga Y."/>
            <person name="Zwiers L.-H."/>
            <person name="Turgeon B."/>
            <person name="Goodwin S."/>
            <person name="Spatafora J."/>
            <person name="Crous P."/>
            <person name="Grigoriev I."/>
        </authorList>
    </citation>
    <scope>NUCLEOTIDE SEQUENCE</scope>
    <source>
        <strain evidence="2">CBS 122681</strain>
    </source>
</reference>
<evidence type="ECO:0000259" key="1">
    <source>
        <dbReference type="Pfam" id="PF07985"/>
    </source>
</evidence>
<organism evidence="2 3">
    <name type="scientific">Lophiostoma macrostomum CBS 122681</name>
    <dbReference type="NCBI Taxonomy" id="1314788"/>
    <lineage>
        <taxon>Eukaryota</taxon>
        <taxon>Fungi</taxon>
        <taxon>Dikarya</taxon>
        <taxon>Ascomycota</taxon>
        <taxon>Pezizomycotina</taxon>
        <taxon>Dothideomycetes</taxon>
        <taxon>Pleosporomycetidae</taxon>
        <taxon>Pleosporales</taxon>
        <taxon>Lophiostomataceae</taxon>
        <taxon>Lophiostoma</taxon>
    </lineage>
</organism>
<keyword evidence="3" id="KW-1185">Reference proteome</keyword>
<evidence type="ECO:0000313" key="3">
    <source>
        <dbReference type="Proteomes" id="UP000799324"/>
    </source>
</evidence>
<dbReference type="PANTHER" id="PTHR42080">
    <property type="entry name" value="SRR1 DOMAIN-CONTAINING PROTEIN"/>
    <property type="match status" value="1"/>
</dbReference>
<accession>A0A6A6SYL2</accession>
<name>A0A6A6SYL2_9PLEO</name>
<gene>
    <name evidence="2" type="ORF">K491DRAFT_760093</name>
</gene>
<sequence length="384" mass="43626">MLIEADNLAQKLNALEPGEIYHVTGFDGKIHDLSVPKFDKTTHDLAVHFIGYHELAKNMDANGNFVSTEHTDVVPYQIVTGPISRHTKQKLCHVEEGRQEPWDEWKYRWENGEWKTYSKALRDLVEKHKEKLKFVDQIVCFALGSSNTYVPNLPPQYEKELPARYIQHLAAWTIRKALQGIQKSDNPNDKPIPILAQDPGYCDNCKKVLHDTLGIESTSGCYDGFKAITPTSLVIVICPGEDICGMIADITATFDGPVAMLCDTIQHTDLNGKVLTLYEPWSRWDGVTEKNCKKLSVTGTADQMTETLWKYSEDCTNDYFGDSYDHLGMSHKEWMATKPPVAAQVKREDFPNTKQFEDAKAYSSKMYQAAAKIVFRDLSFYVKK</sequence>
<dbReference type="OrthoDB" id="5230585at2759"/>
<feature type="domain" description="SRR1-like" evidence="1">
    <location>
        <begin position="122"/>
        <end position="304"/>
    </location>
</feature>
<protein>
    <recommendedName>
        <fullName evidence="1">SRR1-like domain-containing protein</fullName>
    </recommendedName>
</protein>
<dbReference type="Proteomes" id="UP000799324">
    <property type="component" value="Unassembled WGS sequence"/>
</dbReference>
<dbReference type="PANTHER" id="PTHR42080:SF1">
    <property type="entry name" value="SRR1-LIKE DOMAIN-CONTAINING PROTEIN"/>
    <property type="match status" value="1"/>
</dbReference>
<dbReference type="AlphaFoldDB" id="A0A6A6SYL2"/>
<evidence type="ECO:0000313" key="2">
    <source>
        <dbReference type="EMBL" id="KAF2652805.1"/>
    </source>
</evidence>